<evidence type="ECO:0000313" key="2">
    <source>
        <dbReference type="Proteomes" id="UP000011137"/>
    </source>
</evidence>
<dbReference type="EMBL" id="KC117377">
    <property type="protein sequence ID" value="AGC34377.1"/>
    <property type="molecule type" value="Genomic_DNA"/>
</dbReference>
<dbReference type="OrthoDB" id="33132at10239"/>
<sequence length="93" mass="10738">MEGQAKQDPYPGRVYEVEHRVVGHSNAAANYYFTVEAEMFAFEEDETGVLLLLTEESKEEMYETYVPMLDGVRIDPDNPESHPLIENLEVREK</sequence>
<keyword evidence="2" id="KW-1185">Reference proteome</keyword>
<organism evidence="1 2">
    <name type="scientific">Haloarcula vallismortis tailed virus 1</name>
    <dbReference type="NCBI Taxonomy" id="1262528"/>
    <lineage>
        <taxon>Viruses</taxon>
        <taxon>Duplodnaviria</taxon>
        <taxon>Heunggongvirae</taxon>
        <taxon>Uroviricota</taxon>
        <taxon>Caudoviricetes</taxon>
        <taxon>Thumleimavirales</taxon>
        <taxon>Druskaviridae</taxon>
        <taxon>Tredecimvirus</taxon>
        <taxon>Tredecimvirus thailandense</taxon>
        <taxon>Tredecimvirus HVTV1</taxon>
    </lineage>
</organism>
<gene>
    <name evidence="1" type="primary">5</name>
    <name evidence="1" type="ORF">HVTV1_5</name>
</gene>
<reference evidence="1 2" key="1">
    <citation type="journal article" date="2013" name="J. Virol.">
        <title>Insights into head-tailed viruses infecting extremely halophilic archaea.</title>
        <authorList>
            <person name="Pietila M.K."/>
            <person name="Laurinmaki P."/>
            <person name="Russell D.A."/>
            <person name="Ko C.C."/>
            <person name="Jacobs-Sera D."/>
            <person name="Butcher S.J."/>
            <person name="Bamford D.H."/>
            <person name="Hendrix R.W."/>
        </authorList>
    </citation>
    <scope>NUCLEOTIDE SEQUENCE [LARGE SCALE GENOMIC DNA]</scope>
</reference>
<accession>L7TNE6</accession>
<proteinExistence type="predicted"/>
<name>L7TNE6_9CAUD</name>
<dbReference type="RefSeq" id="YP_007378911.1">
    <property type="nucleotide sequence ID" value="NC_020158.1"/>
</dbReference>
<evidence type="ECO:0000313" key="1">
    <source>
        <dbReference type="EMBL" id="AGC34377.1"/>
    </source>
</evidence>
<protein>
    <submittedName>
        <fullName evidence="1">Uncharacterized protein</fullName>
    </submittedName>
</protein>
<dbReference type="Proteomes" id="UP000011137">
    <property type="component" value="Segment"/>
</dbReference>
<dbReference type="KEGG" id="vg:14477248"/>
<dbReference type="GeneID" id="14477248"/>